<feature type="transmembrane region" description="Helical" evidence="2">
    <location>
        <begin position="269"/>
        <end position="296"/>
    </location>
</feature>
<evidence type="ECO:0000256" key="1">
    <source>
        <dbReference type="SAM" id="MobiDB-lite"/>
    </source>
</evidence>
<dbReference type="EMBL" id="BAAAUD010000047">
    <property type="protein sequence ID" value="GAA2956206.1"/>
    <property type="molecule type" value="Genomic_DNA"/>
</dbReference>
<keyword evidence="2" id="KW-0472">Membrane</keyword>
<keyword evidence="2" id="KW-1133">Transmembrane helix</keyword>
<feature type="transmembrane region" description="Helical" evidence="2">
    <location>
        <begin position="120"/>
        <end position="138"/>
    </location>
</feature>
<evidence type="ECO:0000313" key="3">
    <source>
        <dbReference type="EMBL" id="GAA2956206.1"/>
    </source>
</evidence>
<gene>
    <name evidence="3" type="ORF">GCM10010446_46620</name>
</gene>
<feature type="compositionally biased region" description="Low complexity" evidence="1">
    <location>
        <begin position="428"/>
        <end position="437"/>
    </location>
</feature>
<evidence type="ECO:0000256" key="2">
    <source>
        <dbReference type="SAM" id="Phobius"/>
    </source>
</evidence>
<protein>
    <recommendedName>
        <fullName evidence="5">Integral membrane protein</fullName>
    </recommendedName>
</protein>
<sequence>MPRACLPYAREHGMESVPLPCDRDNTGRRKVIEANGGVLEDEREGMLRFWIRTAGRGVFMGMDFEKRPQPPAPLREAPQAEGCLTAVVRIPVRIVVLVLVVPVRMVWDLLAVCGKAVGRALAAVFRLLVAAPLVWLYGNLLVPVAKALGYVAHAVLIMPWVLLWKYVLVPVVRYGIVVPAVWLYRRVLTPAGRGLAWLGRTVGHAVAAAARAVGAAVAWVARMLAVVPLVWLYTYVLTPVGRGLSWLGRTVLESVALWEYVLVPSARGVVWLAAGLWRAVAWCVTTVLVAPLVWLWRAVLVPVGRETAAAFGHAWRIAGYVSRAVGRALKWLGRNLVGRPVRWVWLSVCTPVGHWVRDTLWAPVRRAAVEAGRAAREALRSAREAVRQARRDAWRALVGGPADTRPAGRMAEAVEPVGAPARTLGSKTTAPSAAPASETSLLGGNPAERG</sequence>
<organism evidence="3 4">
    <name type="scientific">Streptomyces enissocaesilis</name>
    <dbReference type="NCBI Taxonomy" id="332589"/>
    <lineage>
        <taxon>Bacteria</taxon>
        <taxon>Bacillati</taxon>
        <taxon>Actinomycetota</taxon>
        <taxon>Actinomycetes</taxon>
        <taxon>Kitasatosporales</taxon>
        <taxon>Streptomycetaceae</taxon>
        <taxon>Streptomyces</taxon>
        <taxon>Streptomyces rochei group</taxon>
    </lineage>
</organism>
<reference evidence="3 4" key="1">
    <citation type="journal article" date="2019" name="Int. J. Syst. Evol. Microbiol.">
        <title>The Global Catalogue of Microorganisms (GCM) 10K type strain sequencing project: providing services to taxonomists for standard genome sequencing and annotation.</title>
        <authorList>
            <consortium name="The Broad Institute Genomics Platform"/>
            <consortium name="The Broad Institute Genome Sequencing Center for Infectious Disease"/>
            <person name="Wu L."/>
            <person name="Ma J."/>
        </authorList>
    </citation>
    <scope>NUCLEOTIDE SEQUENCE [LARGE SCALE GENOMIC DNA]</scope>
    <source>
        <strain evidence="3 4">JCM 9088</strain>
    </source>
</reference>
<keyword evidence="4" id="KW-1185">Reference proteome</keyword>
<proteinExistence type="predicted"/>
<name>A0ABN3XHD7_9ACTN</name>
<comment type="caution">
    <text evidence="3">The sequence shown here is derived from an EMBL/GenBank/DDBJ whole genome shotgun (WGS) entry which is preliminary data.</text>
</comment>
<evidence type="ECO:0000313" key="4">
    <source>
        <dbReference type="Proteomes" id="UP001500403"/>
    </source>
</evidence>
<keyword evidence="2" id="KW-0812">Transmembrane</keyword>
<evidence type="ECO:0008006" key="5">
    <source>
        <dbReference type="Google" id="ProtNLM"/>
    </source>
</evidence>
<feature type="region of interest" description="Disordered" evidence="1">
    <location>
        <begin position="415"/>
        <end position="450"/>
    </location>
</feature>
<dbReference type="Proteomes" id="UP001500403">
    <property type="component" value="Unassembled WGS sequence"/>
</dbReference>
<feature type="transmembrane region" description="Helical" evidence="2">
    <location>
        <begin position="208"/>
        <end position="234"/>
    </location>
</feature>
<accession>A0ABN3XHD7</accession>